<evidence type="ECO:0000313" key="3">
    <source>
        <dbReference type="Proteomes" id="UP000765509"/>
    </source>
</evidence>
<dbReference type="AlphaFoldDB" id="A0A9Q3EJ06"/>
<gene>
    <name evidence="2" type="ORF">O181_063560</name>
</gene>
<reference evidence="2" key="1">
    <citation type="submission" date="2021-03" db="EMBL/GenBank/DDBJ databases">
        <title>Draft genome sequence of rust myrtle Austropuccinia psidii MF-1, a brazilian biotype.</title>
        <authorList>
            <person name="Quecine M.C."/>
            <person name="Pachon D.M.R."/>
            <person name="Bonatelli M.L."/>
            <person name="Correr F.H."/>
            <person name="Franceschini L.M."/>
            <person name="Leite T.F."/>
            <person name="Margarido G.R.A."/>
            <person name="Almeida C.A."/>
            <person name="Ferrarezi J.A."/>
            <person name="Labate C.A."/>
        </authorList>
    </citation>
    <scope>NUCLEOTIDE SEQUENCE</scope>
    <source>
        <strain evidence="2">MF-1</strain>
    </source>
</reference>
<organism evidence="2 3">
    <name type="scientific">Austropuccinia psidii MF-1</name>
    <dbReference type="NCBI Taxonomy" id="1389203"/>
    <lineage>
        <taxon>Eukaryota</taxon>
        <taxon>Fungi</taxon>
        <taxon>Dikarya</taxon>
        <taxon>Basidiomycota</taxon>
        <taxon>Pucciniomycotina</taxon>
        <taxon>Pucciniomycetes</taxon>
        <taxon>Pucciniales</taxon>
        <taxon>Sphaerophragmiaceae</taxon>
        <taxon>Austropuccinia</taxon>
    </lineage>
</organism>
<name>A0A9Q3EJ06_9BASI</name>
<feature type="region of interest" description="Disordered" evidence="1">
    <location>
        <begin position="201"/>
        <end position="268"/>
    </location>
</feature>
<feature type="compositionally biased region" description="Polar residues" evidence="1">
    <location>
        <begin position="259"/>
        <end position="268"/>
    </location>
</feature>
<dbReference type="EMBL" id="AVOT02030615">
    <property type="protein sequence ID" value="MBW0523845.1"/>
    <property type="molecule type" value="Genomic_DNA"/>
</dbReference>
<proteinExistence type="predicted"/>
<dbReference type="Proteomes" id="UP000765509">
    <property type="component" value="Unassembled WGS sequence"/>
</dbReference>
<protein>
    <submittedName>
        <fullName evidence="2">Uncharacterized protein</fullName>
    </submittedName>
</protein>
<accession>A0A9Q3EJ06</accession>
<evidence type="ECO:0000313" key="2">
    <source>
        <dbReference type="EMBL" id="MBW0523845.1"/>
    </source>
</evidence>
<feature type="compositionally biased region" description="Basic and acidic residues" evidence="1">
    <location>
        <begin position="118"/>
        <end position="129"/>
    </location>
</feature>
<comment type="caution">
    <text evidence="2">The sequence shown here is derived from an EMBL/GenBank/DDBJ whole genome shotgun (WGS) entry which is preliminary data.</text>
</comment>
<feature type="region of interest" description="Disordered" evidence="1">
    <location>
        <begin position="115"/>
        <end position="138"/>
    </location>
</feature>
<feature type="compositionally biased region" description="Basic and acidic residues" evidence="1">
    <location>
        <begin position="243"/>
        <end position="254"/>
    </location>
</feature>
<keyword evidence="3" id="KW-1185">Reference proteome</keyword>
<sequence length="268" mass="30310">MLMCMRLKQIHTYWPQVFACKRPLSISIMTPKQTCAMVTNLNCFVFKCRAFHALSRVSPASAPRQQTMLLMLADKHTRNAFSFSDPSNHVARGVPKQDTLMKTPLWSTMMKAFSSRNGCRDPKQADRNDSGQLPQSPQVSICPPPLLGHYLMVTSLLDWSEVIIWQMKDGNGKRTFDLGLIVTMSCHPWDSNAKLEQNQLNSLQQDSPIPSFPRKQTPRQPDPGLSGIQWLEGLFRCPSQPSEPHENASTREPEPEVALTQSMEEPFV</sequence>
<evidence type="ECO:0000256" key="1">
    <source>
        <dbReference type="SAM" id="MobiDB-lite"/>
    </source>
</evidence>